<sequence>MVGAGAGGSADVHAAGFFGADAIETSAQADAALAAAAAAGGGQRSTTSSAPTSAAAGARVPAAGIGRLAATVSRLQNLLNDAEADADVRVLIALARGILMERLRVAPAAAARQLEELAERSGLPVLELAADIVNEIAGDPVGHVSHVGNADRSSYGSGALSLNVRLRAAEAGVLTASDVHAAAGSLHRQALAPLGAVALAIWALAADGSLLLAGYSGFPANEARSWHHTPPGVETAAQRAIQTRAIHWSTGPVTLRAPSIGERTLGEEATRVAIPAQLGGRLLGVLEVCWPGPVGELPQSVHRQLDALAELCAHTLDVIPAADSGAGTSSASSAGATASTGSGSIDPGLKDLLAGLLEPALILQPQHDEAGRLTDFLIVHANERFIDPVGRPPAAILGLPFLHAYPMAAEDGGLFERVEHVHATGEPFHHDRIVLRSLIAGITVSTSLTVGISRLGNCLVLTWHPEDEEARLARLLQHAQRLGRMGGFEENLLTGEVIWSTELLELFALPGTAQPVPIRDLAAHAHADDVAAISRFIRTILHHRSPASTAFRLLRSDGVQRYIRIVAEPVLEDGTMTAIRGACQDVSAQHWTEIALAATRDRLEHTEREVEEGNRLTLRLQRAIMPVAPTMIDAWGLQIATRYRPAEKGHLVGGDWYDAVVLPNKRILLVVGDVAGHGIDAATEMVALRNALRGLAATGATSAQMLNWLGTVAHHMSGNVVTATVVCGIYDPEDRTLRWSRAGHPPPLLVRDGTTIVPPMPEGVLLGALGDARYGEQTLQLQPGDTLLLFTDGLIERRDRDIEESLHDLLALVDPSIDALEEQLEHLLLHSNADTDDDTCLIGVKVC</sequence>
<dbReference type="PANTHER" id="PTHR43156:SF2">
    <property type="entry name" value="STAGE II SPORULATION PROTEIN E"/>
    <property type="match status" value="1"/>
</dbReference>
<gene>
    <name evidence="3" type="ordered locus">Caci_4118</name>
</gene>
<dbReference type="RefSeq" id="WP_015792711.1">
    <property type="nucleotide sequence ID" value="NC_013131.1"/>
</dbReference>
<evidence type="ECO:0000313" key="3">
    <source>
        <dbReference type="EMBL" id="ACU72982.1"/>
    </source>
</evidence>
<keyword evidence="4" id="KW-1185">Reference proteome</keyword>
<dbReference type="SMART" id="SM01012">
    <property type="entry name" value="ANTAR"/>
    <property type="match status" value="1"/>
</dbReference>
<dbReference type="InterPro" id="IPR005561">
    <property type="entry name" value="ANTAR"/>
</dbReference>
<feature type="domain" description="ANTAR" evidence="2">
    <location>
        <begin position="72"/>
        <end position="133"/>
    </location>
</feature>
<keyword evidence="1" id="KW-0378">Hydrolase</keyword>
<dbReference type="HOGENOM" id="CLU_000445_43_9_11"/>
<evidence type="ECO:0000256" key="1">
    <source>
        <dbReference type="ARBA" id="ARBA00022801"/>
    </source>
</evidence>
<dbReference type="Gene3D" id="1.10.10.10">
    <property type="entry name" value="Winged helix-like DNA-binding domain superfamily/Winged helix DNA-binding domain"/>
    <property type="match status" value="1"/>
</dbReference>
<dbReference type="SMART" id="SM00331">
    <property type="entry name" value="PP2C_SIG"/>
    <property type="match status" value="1"/>
</dbReference>
<dbReference type="GO" id="GO:0003723">
    <property type="term" value="F:RNA binding"/>
    <property type="evidence" value="ECO:0007669"/>
    <property type="project" value="InterPro"/>
</dbReference>
<proteinExistence type="predicted"/>
<dbReference type="eggNOG" id="COG2208">
    <property type="taxonomic scope" value="Bacteria"/>
</dbReference>
<dbReference type="KEGG" id="cai:Caci_4118"/>
<reference evidence="3 4" key="1">
    <citation type="journal article" date="2009" name="Stand. Genomic Sci.">
        <title>Complete genome sequence of Catenulispora acidiphila type strain (ID 139908).</title>
        <authorList>
            <person name="Copeland A."/>
            <person name="Lapidus A."/>
            <person name="Glavina Del Rio T."/>
            <person name="Nolan M."/>
            <person name="Lucas S."/>
            <person name="Chen F."/>
            <person name="Tice H."/>
            <person name="Cheng J.F."/>
            <person name="Bruce D."/>
            <person name="Goodwin L."/>
            <person name="Pitluck S."/>
            <person name="Mikhailova N."/>
            <person name="Pati A."/>
            <person name="Ivanova N."/>
            <person name="Mavromatis K."/>
            <person name="Chen A."/>
            <person name="Palaniappan K."/>
            <person name="Chain P."/>
            <person name="Land M."/>
            <person name="Hauser L."/>
            <person name="Chang Y.J."/>
            <person name="Jeffries C.D."/>
            <person name="Chertkov O."/>
            <person name="Brettin T."/>
            <person name="Detter J.C."/>
            <person name="Han C."/>
            <person name="Ali Z."/>
            <person name="Tindall B.J."/>
            <person name="Goker M."/>
            <person name="Bristow J."/>
            <person name="Eisen J.A."/>
            <person name="Markowitz V."/>
            <person name="Hugenholtz P."/>
            <person name="Kyrpides N.C."/>
            <person name="Klenk H.P."/>
        </authorList>
    </citation>
    <scope>NUCLEOTIDE SEQUENCE [LARGE SCALE GENOMIC DNA]</scope>
    <source>
        <strain evidence="4">DSM 44928 / JCM 14897 / NBRC 102108 / NRRL B-24433 / ID139908</strain>
    </source>
</reference>
<dbReference type="Proteomes" id="UP000000851">
    <property type="component" value="Chromosome"/>
</dbReference>
<dbReference type="STRING" id="479433.Caci_4118"/>
<evidence type="ECO:0000259" key="2">
    <source>
        <dbReference type="PROSITE" id="PS50921"/>
    </source>
</evidence>
<dbReference type="SUPFAM" id="SSF81606">
    <property type="entry name" value="PP2C-like"/>
    <property type="match status" value="1"/>
</dbReference>
<dbReference type="GO" id="GO:0016791">
    <property type="term" value="F:phosphatase activity"/>
    <property type="evidence" value="ECO:0007669"/>
    <property type="project" value="TreeGrafter"/>
</dbReference>
<dbReference type="InParanoid" id="C7QGD7"/>
<accession>C7QGD7</accession>
<dbReference type="InterPro" id="IPR036388">
    <property type="entry name" value="WH-like_DNA-bd_sf"/>
</dbReference>
<dbReference type="Pfam" id="PF03861">
    <property type="entry name" value="ANTAR"/>
    <property type="match status" value="1"/>
</dbReference>
<dbReference type="InterPro" id="IPR035965">
    <property type="entry name" value="PAS-like_dom_sf"/>
</dbReference>
<name>C7QGD7_CATAD</name>
<dbReference type="EMBL" id="CP001700">
    <property type="protein sequence ID" value="ACU72982.1"/>
    <property type="molecule type" value="Genomic_DNA"/>
</dbReference>
<dbReference type="Gene3D" id="3.60.40.10">
    <property type="entry name" value="PPM-type phosphatase domain"/>
    <property type="match status" value="1"/>
</dbReference>
<dbReference type="Gene3D" id="3.30.450.20">
    <property type="entry name" value="PAS domain"/>
    <property type="match status" value="1"/>
</dbReference>
<evidence type="ECO:0000313" key="4">
    <source>
        <dbReference type="Proteomes" id="UP000000851"/>
    </source>
</evidence>
<dbReference type="InterPro" id="IPR001932">
    <property type="entry name" value="PPM-type_phosphatase-like_dom"/>
</dbReference>
<organism evidence="3 4">
    <name type="scientific">Catenulispora acidiphila (strain DSM 44928 / JCM 14897 / NBRC 102108 / NRRL B-24433 / ID139908)</name>
    <dbReference type="NCBI Taxonomy" id="479433"/>
    <lineage>
        <taxon>Bacteria</taxon>
        <taxon>Bacillati</taxon>
        <taxon>Actinomycetota</taxon>
        <taxon>Actinomycetes</taxon>
        <taxon>Catenulisporales</taxon>
        <taxon>Catenulisporaceae</taxon>
        <taxon>Catenulispora</taxon>
    </lineage>
</organism>
<dbReference type="PROSITE" id="PS50921">
    <property type="entry name" value="ANTAR"/>
    <property type="match status" value="1"/>
</dbReference>
<dbReference type="InterPro" id="IPR052016">
    <property type="entry name" value="Bact_Sigma-Reg"/>
</dbReference>
<dbReference type="Pfam" id="PF07228">
    <property type="entry name" value="SpoIIE"/>
    <property type="match status" value="1"/>
</dbReference>
<dbReference type="PANTHER" id="PTHR43156">
    <property type="entry name" value="STAGE II SPORULATION PROTEIN E-RELATED"/>
    <property type="match status" value="1"/>
</dbReference>
<dbReference type="InterPro" id="IPR036457">
    <property type="entry name" value="PPM-type-like_dom_sf"/>
</dbReference>
<dbReference type="AlphaFoldDB" id="C7QGD7"/>
<dbReference type="SUPFAM" id="SSF55785">
    <property type="entry name" value="PYP-like sensor domain (PAS domain)"/>
    <property type="match status" value="1"/>
</dbReference>
<protein>
    <recommendedName>
        <fullName evidence="2">ANTAR domain-containing protein</fullName>
    </recommendedName>
</protein>